<protein>
    <submittedName>
        <fullName evidence="2">Uncharacterized protein</fullName>
    </submittedName>
</protein>
<evidence type="ECO:0000313" key="2">
    <source>
        <dbReference type="EMBL" id="HIU34561.1"/>
    </source>
</evidence>
<gene>
    <name evidence="2" type="ORF">IAB02_08360</name>
</gene>
<dbReference type="AlphaFoldDB" id="A0A9D1IDD1"/>
<feature type="transmembrane region" description="Helical" evidence="1">
    <location>
        <begin position="20"/>
        <end position="50"/>
    </location>
</feature>
<organism evidence="2 3">
    <name type="scientific">Candidatus Pullichristensenella excrementigallinarum</name>
    <dbReference type="NCBI Taxonomy" id="2840907"/>
    <lineage>
        <taxon>Bacteria</taxon>
        <taxon>Bacillati</taxon>
        <taxon>Bacillota</taxon>
        <taxon>Clostridia</taxon>
        <taxon>Candidatus Pullichristensenella</taxon>
    </lineage>
</organism>
<sequence length="73" mass="8184">MAKLITRKEAENRRLKFRVFAGMIDFLGTIGSVLVILACVLLLVSLWNWIISDGKTTFASIIYSIKTALLIPE</sequence>
<evidence type="ECO:0000256" key="1">
    <source>
        <dbReference type="SAM" id="Phobius"/>
    </source>
</evidence>
<comment type="caution">
    <text evidence="2">The sequence shown here is derived from an EMBL/GenBank/DDBJ whole genome shotgun (WGS) entry which is preliminary data.</text>
</comment>
<keyword evidence="1" id="KW-1133">Transmembrane helix</keyword>
<accession>A0A9D1IDD1</accession>
<reference evidence="2" key="1">
    <citation type="submission" date="2020-10" db="EMBL/GenBank/DDBJ databases">
        <authorList>
            <person name="Gilroy R."/>
        </authorList>
    </citation>
    <scope>NUCLEOTIDE SEQUENCE</scope>
    <source>
        <strain evidence="2">ChiHcec3-11533</strain>
    </source>
</reference>
<dbReference type="Proteomes" id="UP000824072">
    <property type="component" value="Unassembled WGS sequence"/>
</dbReference>
<reference evidence="2" key="2">
    <citation type="journal article" date="2021" name="PeerJ">
        <title>Extensive microbial diversity within the chicken gut microbiome revealed by metagenomics and culture.</title>
        <authorList>
            <person name="Gilroy R."/>
            <person name="Ravi A."/>
            <person name="Getino M."/>
            <person name="Pursley I."/>
            <person name="Horton D.L."/>
            <person name="Alikhan N.F."/>
            <person name="Baker D."/>
            <person name="Gharbi K."/>
            <person name="Hall N."/>
            <person name="Watson M."/>
            <person name="Adriaenssens E.M."/>
            <person name="Foster-Nyarko E."/>
            <person name="Jarju S."/>
            <person name="Secka A."/>
            <person name="Antonio M."/>
            <person name="Oren A."/>
            <person name="Chaudhuri R.R."/>
            <person name="La Ragione R."/>
            <person name="Hildebrand F."/>
            <person name="Pallen M.J."/>
        </authorList>
    </citation>
    <scope>NUCLEOTIDE SEQUENCE</scope>
    <source>
        <strain evidence="2">ChiHcec3-11533</strain>
    </source>
</reference>
<dbReference type="EMBL" id="DVMU01000186">
    <property type="protein sequence ID" value="HIU34561.1"/>
    <property type="molecule type" value="Genomic_DNA"/>
</dbReference>
<name>A0A9D1IDD1_9FIRM</name>
<keyword evidence="1" id="KW-0472">Membrane</keyword>
<evidence type="ECO:0000313" key="3">
    <source>
        <dbReference type="Proteomes" id="UP000824072"/>
    </source>
</evidence>
<proteinExistence type="predicted"/>
<keyword evidence="1" id="KW-0812">Transmembrane</keyword>